<dbReference type="EMBL" id="VXIS01000425">
    <property type="protein sequence ID" value="KAA8893571.1"/>
    <property type="molecule type" value="Genomic_DNA"/>
</dbReference>
<gene>
    <name evidence="1" type="ORF">FN846DRAFT_895869</name>
</gene>
<protein>
    <submittedName>
        <fullName evidence="1">Uncharacterized protein</fullName>
    </submittedName>
</protein>
<organism evidence="1 2">
    <name type="scientific">Sphaerosporella brunnea</name>
    <dbReference type="NCBI Taxonomy" id="1250544"/>
    <lineage>
        <taxon>Eukaryota</taxon>
        <taxon>Fungi</taxon>
        <taxon>Dikarya</taxon>
        <taxon>Ascomycota</taxon>
        <taxon>Pezizomycotina</taxon>
        <taxon>Pezizomycetes</taxon>
        <taxon>Pezizales</taxon>
        <taxon>Pyronemataceae</taxon>
        <taxon>Sphaerosporella</taxon>
    </lineage>
</organism>
<accession>A0A5J5EEC6</accession>
<name>A0A5J5EEC6_9PEZI</name>
<evidence type="ECO:0000313" key="1">
    <source>
        <dbReference type="EMBL" id="KAA8893571.1"/>
    </source>
</evidence>
<sequence length="311" mass="34631">MALRLPPGPLPQRVALEFQGAVLYRPLGQMANPLLPLSHPANAIYLPGDTQHPAYVPQNDANHVVLCPLCHHTFVGSGQGLTQLRQHLLQTVPEFCERMRNRPTVRSCPQDLDVYNLIRVLLHCDAGFRHPKNLPTGAVDMPALQSVPRFSWRFFGMHWTDSARTFVVGVATHNDAYPPLPGSVAQWMAAVENIWLADAQCFFGFELQLGRQVSQNVNLVVVILRYMPAGNAGRAAPKSRNFNFREELADTQTAWRALEGDMRVLVVVTILPNERDPWMHGLPATIGSGNLATWWGASLTHARYPVRGTMP</sequence>
<proteinExistence type="predicted"/>
<keyword evidence="2" id="KW-1185">Reference proteome</keyword>
<dbReference type="AlphaFoldDB" id="A0A5J5EEC6"/>
<reference evidence="1 2" key="1">
    <citation type="submission" date="2019-09" db="EMBL/GenBank/DDBJ databases">
        <title>Draft genome of the ectomycorrhizal ascomycete Sphaerosporella brunnea.</title>
        <authorList>
            <consortium name="DOE Joint Genome Institute"/>
            <person name="Benucci G.M."/>
            <person name="Marozzi G."/>
            <person name="Antonielli L."/>
            <person name="Sanchez S."/>
            <person name="Marco P."/>
            <person name="Wang X."/>
            <person name="Falini L.B."/>
            <person name="Barry K."/>
            <person name="Haridas S."/>
            <person name="Lipzen A."/>
            <person name="Labutti K."/>
            <person name="Grigoriev I.V."/>
            <person name="Murat C."/>
            <person name="Martin F."/>
            <person name="Albertini E."/>
            <person name="Donnini D."/>
            <person name="Bonito G."/>
        </authorList>
    </citation>
    <scope>NUCLEOTIDE SEQUENCE [LARGE SCALE GENOMIC DNA]</scope>
    <source>
        <strain evidence="1 2">Sb_GMNB300</strain>
    </source>
</reference>
<evidence type="ECO:0000313" key="2">
    <source>
        <dbReference type="Proteomes" id="UP000326924"/>
    </source>
</evidence>
<dbReference type="InParanoid" id="A0A5J5EEC6"/>
<comment type="caution">
    <text evidence="1">The sequence shown here is derived from an EMBL/GenBank/DDBJ whole genome shotgun (WGS) entry which is preliminary data.</text>
</comment>
<dbReference type="Proteomes" id="UP000326924">
    <property type="component" value="Unassembled WGS sequence"/>
</dbReference>